<evidence type="ECO:0000313" key="23">
    <source>
        <dbReference type="EMBL" id="ELT90813.1"/>
    </source>
</evidence>
<evidence type="ECO:0000256" key="4">
    <source>
        <dbReference type="ARBA" id="ARBA00022723"/>
    </source>
</evidence>
<dbReference type="HOGENOM" id="CLU_014364_3_3_1"/>
<evidence type="ECO:0000256" key="5">
    <source>
        <dbReference type="ARBA" id="ARBA00022729"/>
    </source>
</evidence>
<evidence type="ECO:0000256" key="20">
    <source>
        <dbReference type="PIRSR" id="PIRSR601548-8"/>
    </source>
</evidence>
<comment type="similarity">
    <text evidence="1 21 22">Belongs to the peptidase M2 family.</text>
</comment>
<reference evidence="24" key="3">
    <citation type="submission" date="2015-06" db="UniProtKB">
        <authorList>
            <consortium name="EnsemblMetazoa"/>
        </authorList>
    </citation>
    <scope>IDENTIFICATION</scope>
</reference>
<protein>
    <recommendedName>
        <fullName evidence="12 22">Angiotensin-converting enzyme</fullName>
        <ecNumber evidence="22">3.4.-.-</ecNumber>
    </recommendedName>
</protein>
<evidence type="ECO:0000256" key="11">
    <source>
        <dbReference type="ARBA" id="ARBA00036868"/>
    </source>
</evidence>
<dbReference type="GO" id="GO:0046872">
    <property type="term" value="F:metal ion binding"/>
    <property type="evidence" value="ECO:0007669"/>
    <property type="project" value="UniProtKB-KW"/>
</dbReference>
<dbReference type="PANTHER" id="PTHR10514:SF27">
    <property type="entry name" value="ANGIOTENSIN-CONVERTING ENZYME"/>
    <property type="match status" value="1"/>
</dbReference>
<evidence type="ECO:0000256" key="19">
    <source>
        <dbReference type="PIRSR" id="PIRSR601548-5"/>
    </source>
</evidence>
<dbReference type="FunCoup" id="R7TAS5">
    <property type="interactions" value="68"/>
</dbReference>
<evidence type="ECO:0000313" key="25">
    <source>
        <dbReference type="Proteomes" id="UP000014760"/>
    </source>
</evidence>
<dbReference type="PROSITE" id="PS52011">
    <property type="entry name" value="PEPTIDASE_M2"/>
    <property type="match status" value="1"/>
</dbReference>
<dbReference type="EC" id="3.4.-.-" evidence="22"/>
<feature type="disulfide bond" evidence="18">
    <location>
        <begin position="511"/>
        <end position="523"/>
    </location>
</feature>
<proteinExistence type="inferred from homology"/>
<dbReference type="EnsemblMetazoa" id="CapteT166512">
    <property type="protein sequence ID" value="CapteP166512"/>
    <property type="gene ID" value="CapteG166512"/>
</dbReference>
<dbReference type="SUPFAM" id="SSF55486">
    <property type="entry name" value="Metalloproteases ('zincins'), catalytic domain"/>
    <property type="match status" value="1"/>
</dbReference>
<dbReference type="GO" id="GO:0008237">
    <property type="term" value="F:metallopeptidase activity"/>
    <property type="evidence" value="ECO:0007669"/>
    <property type="project" value="UniProtKB-KW"/>
</dbReference>
<evidence type="ECO:0000256" key="17">
    <source>
        <dbReference type="PIRSR" id="PIRSR601548-3"/>
    </source>
</evidence>
<dbReference type="Proteomes" id="UP000014760">
    <property type="component" value="Unassembled WGS sequence"/>
</dbReference>
<evidence type="ECO:0000256" key="3">
    <source>
        <dbReference type="ARBA" id="ARBA00022670"/>
    </source>
</evidence>
<dbReference type="GO" id="GO:0006508">
    <property type="term" value="P:proteolysis"/>
    <property type="evidence" value="ECO:0007669"/>
    <property type="project" value="UniProtKB-KW"/>
</dbReference>
<dbReference type="EMBL" id="KB310768">
    <property type="protein sequence ID" value="ELT90813.1"/>
    <property type="molecule type" value="Genomic_DNA"/>
</dbReference>
<evidence type="ECO:0000256" key="14">
    <source>
        <dbReference type="PIRSR" id="PIRSR601548-10"/>
    </source>
</evidence>
<evidence type="ECO:0000256" key="2">
    <source>
        <dbReference type="ARBA" id="ARBA00022645"/>
    </source>
</evidence>
<feature type="active site" description="Proton acceptor 1" evidence="13">
    <location>
        <position position="357"/>
    </location>
</feature>
<organism evidence="23">
    <name type="scientific">Capitella teleta</name>
    <name type="common">Polychaete worm</name>
    <dbReference type="NCBI Taxonomy" id="283909"/>
    <lineage>
        <taxon>Eukaryota</taxon>
        <taxon>Metazoa</taxon>
        <taxon>Spiralia</taxon>
        <taxon>Lophotrochozoa</taxon>
        <taxon>Annelida</taxon>
        <taxon>Polychaeta</taxon>
        <taxon>Sedentaria</taxon>
        <taxon>Scolecida</taxon>
        <taxon>Capitellidae</taxon>
        <taxon>Capitella</taxon>
    </lineage>
</organism>
<keyword evidence="4 17" id="KW-0479">Metal-binding</keyword>
<dbReference type="GO" id="GO:0008241">
    <property type="term" value="F:peptidyl-dipeptidase activity"/>
    <property type="evidence" value="ECO:0007669"/>
    <property type="project" value="UniProtKB-EC"/>
</dbReference>
<dbReference type="FunFam" id="1.10.1370.30:FF:000004">
    <property type="entry name" value="Angiotensin-converting enzyme"/>
    <property type="match status" value="1"/>
</dbReference>
<evidence type="ECO:0000313" key="24">
    <source>
        <dbReference type="EnsemblMetazoa" id="CapteP166512"/>
    </source>
</evidence>
<gene>
    <name evidence="23" type="ORF">CAPTEDRAFT_166512</name>
</gene>
<keyword evidence="25" id="KW-1185">Reference proteome</keyword>
<feature type="binding site" evidence="20">
    <location>
        <position position="356"/>
    </location>
    <ligand>
        <name>Zn(2+)</name>
        <dbReference type="ChEBI" id="CHEBI:29105"/>
        <label>2</label>
        <note>catalytic</note>
    </ligand>
</feature>
<evidence type="ECO:0000256" key="12">
    <source>
        <dbReference type="ARBA" id="ARBA00039858"/>
    </source>
</evidence>
<feature type="disulfide bond" evidence="18">
    <location>
        <begin position="123"/>
        <end position="130"/>
    </location>
</feature>
<dbReference type="GO" id="GO:0005886">
    <property type="term" value="C:plasma membrane"/>
    <property type="evidence" value="ECO:0007669"/>
    <property type="project" value="TreeGrafter"/>
</dbReference>
<dbReference type="CDD" id="cd06461">
    <property type="entry name" value="M2_ACE"/>
    <property type="match status" value="1"/>
</dbReference>
<evidence type="ECO:0000256" key="21">
    <source>
        <dbReference type="PROSITE-ProRule" id="PRU01355"/>
    </source>
</evidence>
<feature type="glycosylation site" description="N-linked (GlcNAc...) asparagine" evidence="14">
    <location>
        <position position="46"/>
    </location>
</feature>
<dbReference type="EMBL" id="AMQN01003034">
    <property type="status" value="NOT_ANNOTATED_CDS"/>
    <property type="molecule type" value="Genomic_DNA"/>
</dbReference>
<dbReference type="PRINTS" id="PR00791">
    <property type="entry name" value="PEPDIPTASEA"/>
</dbReference>
<feature type="glycosylation site" description="N-linked (GlcNAc...) (complex) asparagine" evidence="14">
    <location>
        <position position="83"/>
    </location>
</feature>
<dbReference type="PANTHER" id="PTHR10514">
    <property type="entry name" value="ANGIOTENSIN-CONVERTING ENZYME"/>
    <property type="match status" value="1"/>
</dbReference>
<feature type="binding site" evidence="20">
    <location>
        <position position="384"/>
    </location>
    <ligand>
        <name>Zn(2+)</name>
        <dbReference type="ChEBI" id="CHEBI:29105"/>
        <label>2</label>
        <note>catalytic</note>
    </ligand>
</feature>
<keyword evidence="5" id="KW-0732">Signal</keyword>
<dbReference type="STRING" id="283909.R7TAS5"/>
<feature type="active site" description="Proton acceptor 2" evidence="15">
    <location>
        <position position="357"/>
    </location>
</feature>
<comment type="cofactor">
    <cofactor evidence="22">
        <name>Zn(2+)</name>
        <dbReference type="ChEBI" id="CHEBI:29105"/>
    </cofactor>
    <text evidence="22">Binds 1 zinc ion per subunit.</text>
</comment>
<keyword evidence="6 22" id="KW-0378">Hydrolase</keyword>
<dbReference type="GO" id="GO:0004180">
    <property type="term" value="F:carboxypeptidase activity"/>
    <property type="evidence" value="ECO:0007669"/>
    <property type="project" value="UniProtKB-KW"/>
</dbReference>
<feature type="binding site" evidence="16">
    <location>
        <position position="495"/>
    </location>
    <ligand>
        <name>chloride</name>
        <dbReference type="ChEBI" id="CHEBI:17996"/>
        <label>1</label>
    </ligand>
</feature>
<dbReference type="InterPro" id="IPR001548">
    <property type="entry name" value="Peptidase_M2"/>
</dbReference>
<comment type="catalytic activity">
    <reaction evidence="11">
        <text>Release of a C-terminal dipeptide, oligopeptide-|-Xaa-Yaa, when Xaa is not Pro, and Yaa is neither Asp nor Glu. Thus, conversion of angiotensin I to angiotensin II, with increase in vasoconstrictor activity, but no action on angiotensin II.</text>
        <dbReference type="EC" id="3.4.15.1"/>
    </reaction>
</comment>
<feature type="active site" description="Proton donor 1" evidence="13">
    <location>
        <position position="486"/>
    </location>
</feature>
<keyword evidence="10 14" id="KW-0325">Glycoprotein</keyword>
<feature type="binding site" evidence="16">
    <location>
        <position position="196"/>
    </location>
    <ligand>
        <name>chloride</name>
        <dbReference type="ChEBI" id="CHEBI:17996"/>
        <label>1</label>
    </ligand>
</feature>
<feature type="binding site" evidence="17">
    <location>
        <position position="384"/>
    </location>
    <ligand>
        <name>Zn(2+)</name>
        <dbReference type="ChEBI" id="CHEBI:29105"/>
        <label>1</label>
        <note>catalytic</note>
    </ligand>
</feature>
<feature type="active site" description="Proton donor 2" evidence="15">
    <location>
        <position position="486"/>
    </location>
</feature>
<name>R7TAS5_CAPTE</name>
<evidence type="ECO:0000256" key="16">
    <source>
        <dbReference type="PIRSR" id="PIRSR601548-2"/>
    </source>
</evidence>
<keyword evidence="3 22" id="KW-0645">Protease</keyword>
<dbReference type="Pfam" id="PF01401">
    <property type="entry name" value="Peptidase_M2"/>
    <property type="match status" value="1"/>
</dbReference>
<keyword evidence="9 18" id="KW-1015">Disulfide bond</keyword>
<evidence type="ECO:0000256" key="22">
    <source>
        <dbReference type="RuleBase" id="RU361144"/>
    </source>
</evidence>
<evidence type="ECO:0000256" key="6">
    <source>
        <dbReference type="ARBA" id="ARBA00022801"/>
    </source>
</evidence>
<dbReference type="AlphaFoldDB" id="R7TAS5"/>
<dbReference type="OrthoDB" id="10029630at2759"/>
<feature type="binding site" evidence="17">
    <location>
        <position position="360"/>
    </location>
    <ligand>
        <name>Zn(2+)</name>
        <dbReference type="ChEBI" id="CHEBI:29105"/>
        <label>1</label>
        <note>catalytic</note>
    </ligand>
</feature>
<reference evidence="25" key="1">
    <citation type="submission" date="2012-12" db="EMBL/GenBank/DDBJ databases">
        <authorList>
            <person name="Hellsten U."/>
            <person name="Grimwood J."/>
            <person name="Chapman J.A."/>
            <person name="Shapiro H."/>
            <person name="Aerts A."/>
            <person name="Otillar R.P."/>
            <person name="Terry A.Y."/>
            <person name="Boore J.L."/>
            <person name="Simakov O."/>
            <person name="Marletaz F."/>
            <person name="Cho S.-J."/>
            <person name="Edsinger-Gonzales E."/>
            <person name="Havlak P."/>
            <person name="Kuo D.-H."/>
            <person name="Larsson T."/>
            <person name="Lv J."/>
            <person name="Arendt D."/>
            <person name="Savage R."/>
            <person name="Osoegawa K."/>
            <person name="de Jong P."/>
            <person name="Lindberg D.R."/>
            <person name="Seaver E.C."/>
            <person name="Weisblat D.A."/>
            <person name="Putnam N.H."/>
            <person name="Grigoriev I.V."/>
            <person name="Rokhsar D.S."/>
        </authorList>
    </citation>
    <scope>NUCLEOTIDE SEQUENCE</scope>
    <source>
        <strain evidence="25">I ESC-2004</strain>
    </source>
</reference>
<dbReference type="Gene3D" id="1.10.1370.30">
    <property type="match status" value="1"/>
</dbReference>
<comment type="caution">
    <text evidence="21">Lacks conserved residue(s) required for the propagation of feature annotation.</text>
</comment>
<keyword evidence="7 17" id="KW-0862">Zinc</keyword>
<feature type="glycosylation site" description="N-linked (GlcNAc...) asparagine" evidence="19">
    <location>
        <position position="285"/>
    </location>
</feature>
<dbReference type="MEROPS" id="M02.005"/>
<feature type="binding site" evidence="20">
    <location>
        <position position="360"/>
    </location>
    <ligand>
        <name>Zn(2+)</name>
        <dbReference type="ChEBI" id="CHEBI:29105"/>
        <label>2</label>
        <note>catalytic</note>
    </ligand>
</feature>
<dbReference type="OMA" id="HIWVEWR"/>
<sequence length="620" mass="72257">MLILGIVGGEKSLDEGAATLWLNEYNHLASSVYNERVQASWNYYTNLTDHNQHLMVKAELVFSRFEQEAYRNASIFDWKKMNNETIKRLMKTISYMRLPEEEVKQTENLRNRITQVYSTAEVCGDGTDRCLLLEPDLQNKFAESKDWDELSRLWKGWRDETGRKMKSDYEAFVKLQNKAAKLNGFDDNGHRWRAKYETEDFPQLCEKLWNQVSPLYVQLHAYVKRQLKKTYADNIDGFPDGGHIPAHLLGNMWGQTWDNIFDLVVPFPDKQTVDVTSALQQQKYNATAIFRLSEDFFESLGLDPMPEAFWEHSMITRPTDREVVCHASAWDFYNQNDFRIKMCTEVTQESLLTVHHEMGHVHYFIMYKDQPVMFRRGANSGFHEALGDLISMSVVTPKHLQLIGLLEESPEDNETELNFLMKRALERLSFLPFGYLIDQWRWSVFSGETDIDSYNRKWWELRCKYQGISPPVSRSESDFDPGAKFHIPNNTPYIRYFISSVLQYQFQRELCNISGHTGPLHRCDIYGSKEAGTKLRNMLMLGQSKPWPDALEQLTGQREMDATAIIDYFRPLMEWLKEQNAGHDLSWEEECPHGSFTSGSNSLISTMFSLLLPVIYIVLL</sequence>
<evidence type="ECO:0000256" key="13">
    <source>
        <dbReference type="PIRSR" id="PIRSR601548-1"/>
    </source>
</evidence>
<evidence type="ECO:0000256" key="9">
    <source>
        <dbReference type="ARBA" id="ARBA00023157"/>
    </source>
</evidence>
<evidence type="ECO:0000256" key="10">
    <source>
        <dbReference type="ARBA" id="ARBA00023180"/>
    </source>
</evidence>
<evidence type="ECO:0000256" key="7">
    <source>
        <dbReference type="ARBA" id="ARBA00022833"/>
    </source>
</evidence>
<feature type="disulfide bond" evidence="18 21">
    <location>
        <begin position="325"/>
        <end position="343"/>
    </location>
</feature>
<reference evidence="23 25" key="2">
    <citation type="journal article" date="2013" name="Nature">
        <title>Insights into bilaterian evolution from three spiralian genomes.</title>
        <authorList>
            <person name="Simakov O."/>
            <person name="Marletaz F."/>
            <person name="Cho S.J."/>
            <person name="Edsinger-Gonzales E."/>
            <person name="Havlak P."/>
            <person name="Hellsten U."/>
            <person name="Kuo D.H."/>
            <person name="Larsson T."/>
            <person name="Lv J."/>
            <person name="Arendt D."/>
            <person name="Savage R."/>
            <person name="Osoegawa K."/>
            <person name="de Jong P."/>
            <person name="Grimwood J."/>
            <person name="Chapman J.A."/>
            <person name="Shapiro H."/>
            <person name="Aerts A."/>
            <person name="Otillar R.P."/>
            <person name="Terry A.Y."/>
            <person name="Boore J.L."/>
            <person name="Grigoriev I.V."/>
            <person name="Lindberg D.R."/>
            <person name="Seaver E.C."/>
            <person name="Weisblat D.A."/>
            <person name="Putnam N.H."/>
            <person name="Rokhsar D.S."/>
        </authorList>
    </citation>
    <scope>NUCLEOTIDE SEQUENCE</scope>
    <source>
        <strain evidence="23 25">I ESC-2004</strain>
    </source>
</reference>
<keyword evidence="8 22" id="KW-0482">Metalloprotease</keyword>
<evidence type="ECO:0000256" key="8">
    <source>
        <dbReference type="ARBA" id="ARBA00023049"/>
    </source>
</evidence>
<evidence type="ECO:0000256" key="15">
    <source>
        <dbReference type="PIRSR" id="PIRSR601548-11"/>
    </source>
</evidence>
<feature type="binding site" evidence="17">
    <location>
        <position position="356"/>
    </location>
    <ligand>
        <name>Zn(2+)</name>
        <dbReference type="ChEBI" id="CHEBI:29105"/>
        <label>1</label>
        <note>catalytic</note>
    </ligand>
</feature>
<evidence type="ECO:0000256" key="18">
    <source>
        <dbReference type="PIRSR" id="PIRSR601548-4"/>
    </source>
</evidence>
<accession>R7TAS5</accession>
<evidence type="ECO:0000256" key="1">
    <source>
        <dbReference type="ARBA" id="ARBA00008139"/>
    </source>
</evidence>
<keyword evidence="2 22" id="KW-0121">Carboxypeptidase</keyword>